<evidence type="ECO:0000256" key="3">
    <source>
        <dbReference type="ARBA" id="ARBA00023242"/>
    </source>
</evidence>
<dbReference type="EMBL" id="JAJVDC020000073">
    <property type="protein sequence ID" value="KAL1627264.1"/>
    <property type="molecule type" value="Genomic_DNA"/>
</dbReference>
<keyword evidence="8" id="KW-1185">Reference proteome</keyword>
<evidence type="ECO:0000256" key="1">
    <source>
        <dbReference type="ARBA" id="ARBA00004123"/>
    </source>
</evidence>
<dbReference type="Proteomes" id="UP001521116">
    <property type="component" value="Unassembled WGS sequence"/>
</dbReference>
<dbReference type="PROSITE" id="PS50090">
    <property type="entry name" value="MYB_LIKE"/>
    <property type="match status" value="1"/>
</dbReference>
<feature type="compositionally biased region" description="Basic residues" evidence="4">
    <location>
        <begin position="423"/>
        <end position="432"/>
    </location>
</feature>
<feature type="domain" description="HTH myb-type" evidence="6">
    <location>
        <begin position="571"/>
        <end position="620"/>
    </location>
</feature>
<sequence>MGNTSSQVQDESVDGSQPVRPPTPAKGNSEDDTAASSQLNAEAQTAVALSPDKVAKAKKSKKGKKEKRKSRETGGPDAHTDETELSAPQASEGASKEDDSGALTHAENAEANVASTQAEEPQIKDSRKKRKKDKKAEEDVAAIDAPAATDGAVEAGAEGDAGGESTSKDAIKKRKRKSEDATPAHTKETVQPAAAVEARPTFLKEDKTTEEQSRKKQKKSTRSTTGTAPGQAKNTPIPLPTFNPPTVIEPEVLPIRKSKRKADAAEAAKKNQAEKSSAQLTSTVSVKEKHTSPADAQAAKDSTKKQKKSKRSRQSDGDGPSAHEETPSQHNASGVELSVIDPALLPPTQQQVLAEGRTTEDASGRKKSKKPKKSQSSNATPADQGVAAVEALLEQQAVPTANGINGNANGTEITGEMAYIEHQKKKQKRKRQTERDSSAAQPQPQPQPQPDAAEPKSKKRKKAAEGTAGAKGDAAGSGSKGKPQGTEDFPSSGPYTKKEVETLTRAIENYREYNDLSQVQVNDIVQAGVFNEVHGKSCKEFWDEVCPCLPNRWSRETIIKFVRRKWHNFDKRGKWDLEEDQMLKDAYARTPGQWTKIGEAVGRFADDCRDRWRNYLSCSDTMASKRWHDSEVNELLNVVQDCLNSLLERLPEDKKTYWREELQSTESRNIWKPDEIRNLVRKIPDCMEALRAAFDEKHPRESKQKRATEKRRGSSATDGSVVINWDLVSEKMGKKRSRLQIMSKWKALEHTYSQDPKETFFTEANHWRVENGQKWAQQMLPGDKYNIVRAMMDLGLTNEERIIWNSVAHHELVKLKWAHQAKMTFINMKDLVPPQESLPILLQSLKEHFEANHRSELDNHWRYEGKPGRGSLNSGTSPGPLDWRGHMRGESSYKSNARVTDDDTEDGDDDMKMEQ</sequence>
<evidence type="ECO:0000259" key="6">
    <source>
        <dbReference type="PROSITE" id="PS51294"/>
    </source>
</evidence>
<gene>
    <name evidence="7" type="primary">REB1</name>
    <name evidence="7" type="ORF">SLS56_006397</name>
</gene>
<comment type="subcellular location">
    <subcellularLocation>
        <location evidence="1">Nucleus</location>
    </subcellularLocation>
</comment>
<dbReference type="InterPro" id="IPR009057">
    <property type="entry name" value="Homeodomain-like_sf"/>
</dbReference>
<dbReference type="PANTHER" id="PTHR46380">
    <property type="entry name" value="CYCLIN-D-BINDING MYB-LIKE TRANSCRIPTION FACTOR 1"/>
    <property type="match status" value="1"/>
</dbReference>
<dbReference type="SMART" id="SM00717">
    <property type="entry name" value="SANT"/>
    <property type="match status" value="3"/>
</dbReference>
<dbReference type="SUPFAM" id="SSF46689">
    <property type="entry name" value="Homeodomain-like"/>
    <property type="match status" value="1"/>
</dbReference>
<feature type="compositionally biased region" description="Low complexity" evidence="4">
    <location>
        <begin position="142"/>
        <end position="158"/>
    </location>
</feature>
<name>A0ABR3SQT8_9PEZI</name>
<feature type="compositionally biased region" description="Basic and acidic residues" evidence="4">
    <location>
        <begin position="261"/>
        <end position="273"/>
    </location>
</feature>
<feature type="compositionally biased region" description="Basic and acidic residues" evidence="4">
    <location>
        <begin position="202"/>
        <end position="214"/>
    </location>
</feature>
<dbReference type="PROSITE" id="PS51294">
    <property type="entry name" value="HTH_MYB"/>
    <property type="match status" value="1"/>
</dbReference>
<dbReference type="PANTHER" id="PTHR46380:SF2">
    <property type="entry name" value="CYCLIN-D-BINDING MYB-LIKE TRANSCRIPTION FACTOR 1"/>
    <property type="match status" value="1"/>
</dbReference>
<feature type="compositionally biased region" description="Basic and acidic residues" evidence="4">
    <location>
        <begin position="177"/>
        <end position="188"/>
    </location>
</feature>
<feature type="compositionally biased region" description="Basic and acidic residues" evidence="4">
    <location>
        <begin position="69"/>
        <end position="82"/>
    </location>
</feature>
<dbReference type="InterPro" id="IPR051651">
    <property type="entry name" value="DMTF1_DNA-bind_reg"/>
</dbReference>
<feature type="compositionally biased region" description="Basic and acidic residues" evidence="4">
    <location>
        <begin position="313"/>
        <end position="327"/>
    </location>
</feature>
<protein>
    <submittedName>
        <fullName evidence="7">RNA polymerase I enhancer binding protein</fullName>
    </submittedName>
</protein>
<keyword evidence="3" id="KW-0539">Nucleus</keyword>
<proteinExistence type="predicted"/>
<feature type="compositionally biased region" description="Polar residues" evidence="4">
    <location>
        <begin position="34"/>
        <end position="43"/>
    </location>
</feature>
<organism evidence="7 8">
    <name type="scientific">Neofusicoccum ribis</name>
    <dbReference type="NCBI Taxonomy" id="45134"/>
    <lineage>
        <taxon>Eukaryota</taxon>
        <taxon>Fungi</taxon>
        <taxon>Dikarya</taxon>
        <taxon>Ascomycota</taxon>
        <taxon>Pezizomycotina</taxon>
        <taxon>Dothideomycetes</taxon>
        <taxon>Dothideomycetes incertae sedis</taxon>
        <taxon>Botryosphaeriales</taxon>
        <taxon>Botryosphaeriaceae</taxon>
        <taxon>Neofusicoccum</taxon>
    </lineage>
</organism>
<feature type="region of interest" description="Disordered" evidence="4">
    <location>
        <begin position="1"/>
        <end position="497"/>
    </location>
</feature>
<dbReference type="InterPro" id="IPR017930">
    <property type="entry name" value="Myb_dom"/>
</dbReference>
<keyword evidence="2" id="KW-0238">DNA-binding</keyword>
<feature type="compositionally biased region" description="Basic and acidic residues" evidence="4">
    <location>
        <begin position="694"/>
        <end position="712"/>
    </location>
</feature>
<dbReference type="Gene3D" id="1.10.10.60">
    <property type="entry name" value="Homeodomain-like"/>
    <property type="match status" value="1"/>
</dbReference>
<dbReference type="CDD" id="cd00167">
    <property type="entry name" value="SANT"/>
    <property type="match status" value="1"/>
</dbReference>
<evidence type="ECO:0000313" key="7">
    <source>
        <dbReference type="EMBL" id="KAL1627264.1"/>
    </source>
</evidence>
<feature type="compositionally biased region" description="Basic residues" evidence="4">
    <location>
        <begin position="56"/>
        <end position="68"/>
    </location>
</feature>
<evidence type="ECO:0000256" key="2">
    <source>
        <dbReference type="ARBA" id="ARBA00023125"/>
    </source>
</evidence>
<evidence type="ECO:0000256" key="4">
    <source>
        <dbReference type="SAM" id="MobiDB-lite"/>
    </source>
</evidence>
<evidence type="ECO:0000259" key="5">
    <source>
        <dbReference type="PROSITE" id="PS50090"/>
    </source>
</evidence>
<comment type="caution">
    <text evidence="7">The sequence shown here is derived from an EMBL/GenBank/DDBJ whole genome shotgun (WGS) entry which is preliminary data.</text>
</comment>
<accession>A0ABR3SQT8</accession>
<feature type="region of interest" description="Disordered" evidence="4">
    <location>
        <begin position="694"/>
        <end position="715"/>
    </location>
</feature>
<feature type="compositionally biased region" description="Polar residues" evidence="4">
    <location>
        <begin position="1"/>
        <end position="10"/>
    </location>
</feature>
<feature type="compositionally biased region" description="Low complexity" evidence="4">
    <location>
        <begin position="465"/>
        <end position="482"/>
    </location>
</feature>
<dbReference type="InterPro" id="IPR001005">
    <property type="entry name" value="SANT/Myb"/>
</dbReference>
<evidence type="ECO:0000313" key="8">
    <source>
        <dbReference type="Proteomes" id="UP001521116"/>
    </source>
</evidence>
<reference evidence="7 8" key="1">
    <citation type="submission" date="2024-02" db="EMBL/GenBank/DDBJ databases">
        <title>De novo assembly and annotation of 12 fungi associated with fruit tree decline syndrome in Ontario, Canada.</title>
        <authorList>
            <person name="Sulman M."/>
            <person name="Ellouze W."/>
            <person name="Ilyukhin E."/>
        </authorList>
    </citation>
    <scope>NUCLEOTIDE SEQUENCE [LARGE SCALE GENOMIC DNA]</scope>
    <source>
        <strain evidence="7 8">M1-105</strain>
    </source>
</reference>
<feature type="compositionally biased region" description="Low complexity" evidence="4">
    <location>
        <begin position="401"/>
        <end position="416"/>
    </location>
</feature>
<dbReference type="Pfam" id="PF00249">
    <property type="entry name" value="Myb_DNA-binding"/>
    <property type="match status" value="1"/>
</dbReference>
<feature type="domain" description="Myb-like" evidence="5">
    <location>
        <begin position="571"/>
        <end position="616"/>
    </location>
</feature>
<feature type="region of interest" description="Disordered" evidence="4">
    <location>
        <begin position="860"/>
        <end position="915"/>
    </location>
</feature>